<dbReference type="PATRIC" id="fig|1365251.3.peg.2324"/>
<protein>
    <submittedName>
        <fullName evidence="2">Uncharacterized protein</fullName>
    </submittedName>
</protein>
<feature type="transmembrane region" description="Helical" evidence="1">
    <location>
        <begin position="84"/>
        <end position="107"/>
    </location>
</feature>
<dbReference type="Proteomes" id="UP000076503">
    <property type="component" value="Unassembled WGS sequence"/>
</dbReference>
<keyword evidence="1" id="KW-0812">Transmembrane</keyword>
<sequence length="109" mass="12325">MTYLFLILANFAVALICRKVSSHKLSIIEGYFSSAYPSFYKRLSLDKFDIGRKYSFVYNLAEFSSAGELQNLNDAKLKEHVFELYLADIGVIFFSVGSALFLSIMVLGK</sequence>
<reference evidence="2 3" key="1">
    <citation type="submission" date="2013-07" db="EMBL/GenBank/DDBJ databases">
        <title>Comparative Genomic and Metabolomic Analysis of Twelve Strains of Pseudoalteromonas luteoviolacea.</title>
        <authorList>
            <person name="Vynne N.G."/>
            <person name="Mansson M."/>
            <person name="Gram L."/>
        </authorList>
    </citation>
    <scope>NUCLEOTIDE SEQUENCE [LARGE SCALE GENOMIC DNA]</scope>
    <source>
        <strain evidence="2 3">H33</strain>
    </source>
</reference>
<comment type="caution">
    <text evidence="2">The sequence shown here is derived from an EMBL/GenBank/DDBJ whole genome shotgun (WGS) entry which is preliminary data.</text>
</comment>
<proteinExistence type="predicted"/>
<gene>
    <name evidence="2" type="ORF">N476_15515</name>
</gene>
<dbReference type="AlphaFoldDB" id="A0A161Y5B0"/>
<name>A0A161Y5B0_9GAMM</name>
<keyword evidence="1" id="KW-0472">Membrane</keyword>
<evidence type="ECO:0000313" key="3">
    <source>
        <dbReference type="Proteomes" id="UP000076503"/>
    </source>
</evidence>
<evidence type="ECO:0000313" key="2">
    <source>
        <dbReference type="EMBL" id="KZN50696.1"/>
    </source>
</evidence>
<evidence type="ECO:0000256" key="1">
    <source>
        <dbReference type="SAM" id="Phobius"/>
    </source>
</evidence>
<dbReference type="EMBL" id="AUXZ01000073">
    <property type="protein sequence ID" value="KZN50696.1"/>
    <property type="molecule type" value="Genomic_DNA"/>
</dbReference>
<organism evidence="2 3">
    <name type="scientific">Pseudoalteromonas luteoviolacea H33</name>
    <dbReference type="NCBI Taxonomy" id="1365251"/>
    <lineage>
        <taxon>Bacteria</taxon>
        <taxon>Pseudomonadati</taxon>
        <taxon>Pseudomonadota</taxon>
        <taxon>Gammaproteobacteria</taxon>
        <taxon>Alteromonadales</taxon>
        <taxon>Pseudoalteromonadaceae</taxon>
        <taxon>Pseudoalteromonas</taxon>
    </lineage>
</organism>
<keyword evidence="1" id="KW-1133">Transmembrane helix</keyword>
<accession>A0A161Y5B0</accession>